<dbReference type="GO" id="GO:0006886">
    <property type="term" value="P:intracellular protein transport"/>
    <property type="evidence" value="ECO:0007669"/>
    <property type="project" value="TreeGrafter"/>
</dbReference>
<dbReference type="GO" id="GO:0012506">
    <property type="term" value="C:vesicle membrane"/>
    <property type="evidence" value="ECO:0007669"/>
    <property type="project" value="TreeGrafter"/>
</dbReference>
<name>A0A7S2KM61_9STRA</name>
<evidence type="ECO:0000313" key="3">
    <source>
        <dbReference type="EMBL" id="CAD9579537.1"/>
    </source>
</evidence>
<dbReference type="InterPro" id="IPR029071">
    <property type="entry name" value="Ubiquitin-like_domsf"/>
</dbReference>
<feature type="domain" description="UBX" evidence="2">
    <location>
        <begin position="79"/>
        <end position="156"/>
    </location>
</feature>
<proteinExistence type="predicted"/>
<sequence length="248" mass="27943">MEKKNSAKLMDRMMFALRPGELEIPREILANQSIAEVKTTGDGALFAERMKRQEEERKKKEGGLTTKAMRDLERMKKQKVYSHTQLRICFPDGCSLSARFLPSEKICTVKQLVQSAMTENFQAEPFDLYITPPRMVLNDMRSLADEQLVPAAKLHVSWKRSSAATISGKVDCIQDVYFRSNDTTMSYPGVKNVAEELAAAEAKNKPKLAKKMNEDDMIRRMMGQSKSFGASGSSSAKSSKSGKPRWFK</sequence>
<dbReference type="InterPro" id="IPR001012">
    <property type="entry name" value="UBX_dom"/>
</dbReference>
<dbReference type="GO" id="GO:0005634">
    <property type="term" value="C:nucleus"/>
    <property type="evidence" value="ECO:0007669"/>
    <property type="project" value="TreeGrafter"/>
</dbReference>
<dbReference type="Pfam" id="PF00789">
    <property type="entry name" value="UBX"/>
    <property type="match status" value="1"/>
</dbReference>
<dbReference type="AlphaFoldDB" id="A0A7S2KM61"/>
<gene>
    <name evidence="3" type="ORF">LDAN0321_LOCUS9880</name>
</gene>
<dbReference type="PROSITE" id="PS50033">
    <property type="entry name" value="UBX"/>
    <property type="match status" value="1"/>
</dbReference>
<evidence type="ECO:0000259" key="2">
    <source>
        <dbReference type="PROSITE" id="PS50033"/>
    </source>
</evidence>
<protein>
    <recommendedName>
        <fullName evidence="2">UBX domain-containing protein</fullName>
    </recommendedName>
</protein>
<dbReference type="Gene3D" id="3.10.20.90">
    <property type="entry name" value="Phosphatidylinositol 3-kinase Catalytic Subunit, Chain A, domain 1"/>
    <property type="match status" value="1"/>
</dbReference>
<organism evidence="3">
    <name type="scientific">Leptocylindrus danicus</name>
    <dbReference type="NCBI Taxonomy" id="163516"/>
    <lineage>
        <taxon>Eukaryota</taxon>
        <taxon>Sar</taxon>
        <taxon>Stramenopiles</taxon>
        <taxon>Ochrophyta</taxon>
        <taxon>Bacillariophyta</taxon>
        <taxon>Coscinodiscophyceae</taxon>
        <taxon>Chaetocerotophycidae</taxon>
        <taxon>Leptocylindrales</taxon>
        <taxon>Leptocylindraceae</taxon>
        <taxon>Leptocylindrus</taxon>
    </lineage>
</organism>
<evidence type="ECO:0000256" key="1">
    <source>
        <dbReference type="SAM" id="MobiDB-lite"/>
    </source>
</evidence>
<dbReference type="SUPFAM" id="SSF54236">
    <property type="entry name" value="Ubiquitin-like"/>
    <property type="match status" value="1"/>
</dbReference>
<feature type="region of interest" description="Disordered" evidence="1">
    <location>
        <begin position="204"/>
        <end position="248"/>
    </location>
</feature>
<dbReference type="EMBL" id="HBGY01015234">
    <property type="protein sequence ID" value="CAD9579537.1"/>
    <property type="molecule type" value="Transcribed_RNA"/>
</dbReference>
<accession>A0A7S2KM61</accession>
<dbReference type="GO" id="GO:0005737">
    <property type="term" value="C:cytoplasm"/>
    <property type="evidence" value="ECO:0007669"/>
    <property type="project" value="TreeGrafter"/>
</dbReference>
<dbReference type="PANTHER" id="PTHR46467">
    <property type="entry name" value="TETHER CONTAINING UBX DOMAIN FOR GLUT4"/>
    <property type="match status" value="1"/>
</dbReference>
<dbReference type="PANTHER" id="PTHR46467:SF1">
    <property type="entry name" value="TETHER CONTAINING UBX DOMAIN FOR GLUT4"/>
    <property type="match status" value="1"/>
</dbReference>
<feature type="compositionally biased region" description="Low complexity" evidence="1">
    <location>
        <begin position="223"/>
        <end position="239"/>
    </location>
</feature>
<reference evidence="3" key="1">
    <citation type="submission" date="2021-01" db="EMBL/GenBank/DDBJ databases">
        <authorList>
            <person name="Corre E."/>
            <person name="Pelletier E."/>
            <person name="Niang G."/>
            <person name="Scheremetjew M."/>
            <person name="Finn R."/>
            <person name="Kale V."/>
            <person name="Holt S."/>
            <person name="Cochrane G."/>
            <person name="Meng A."/>
            <person name="Brown T."/>
            <person name="Cohen L."/>
        </authorList>
    </citation>
    <scope>NUCLEOTIDE SEQUENCE</scope>
    <source>
        <strain evidence="3">B650</strain>
    </source>
</reference>